<accession>A0A5Q0H4G7</accession>
<feature type="compositionally biased region" description="Basic residues" evidence="1">
    <location>
        <begin position="46"/>
        <end position="58"/>
    </location>
</feature>
<dbReference type="AlphaFoldDB" id="A0A5Q0H4G7"/>
<evidence type="ECO:0000313" key="2">
    <source>
        <dbReference type="EMBL" id="QFZ20814.1"/>
    </source>
</evidence>
<dbReference type="Proteomes" id="UP000325787">
    <property type="component" value="Chromosome"/>
</dbReference>
<name>A0A5Q0H4G7_SACSY</name>
<dbReference type="EMBL" id="CP034550">
    <property type="protein sequence ID" value="QFZ20814.1"/>
    <property type="molecule type" value="Genomic_DNA"/>
</dbReference>
<organism evidence="2 3">
    <name type="scientific">Saccharothrix syringae</name>
    <name type="common">Nocardiopsis syringae</name>
    <dbReference type="NCBI Taxonomy" id="103733"/>
    <lineage>
        <taxon>Bacteria</taxon>
        <taxon>Bacillati</taxon>
        <taxon>Actinomycetota</taxon>
        <taxon>Actinomycetes</taxon>
        <taxon>Pseudonocardiales</taxon>
        <taxon>Pseudonocardiaceae</taxon>
        <taxon>Saccharothrix</taxon>
    </lineage>
</organism>
<proteinExistence type="predicted"/>
<reference evidence="3" key="1">
    <citation type="journal article" date="2021" name="Curr. Microbiol.">
        <title>Complete genome of nocamycin-producing strain Saccharothrix syringae NRRL B-16468 reveals the biosynthetic potential for secondary metabolites.</title>
        <authorList>
            <person name="Mo X."/>
            <person name="Yang S."/>
        </authorList>
    </citation>
    <scope>NUCLEOTIDE SEQUENCE [LARGE SCALE GENOMIC DNA]</scope>
    <source>
        <strain evidence="3">ATCC 51364 / DSM 43886 / JCM 6844 / KCTC 9398 / NBRC 14523 / NRRL B-16468 / INA 2240</strain>
    </source>
</reference>
<feature type="region of interest" description="Disordered" evidence="1">
    <location>
        <begin position="20"/>
        <end position="88"/>
    </location>
</feature>
<evidence type="ECO:0000313" key="3">
    <source>
        <dbReference type="Proteomes" id="UP000325787"/>
    </source>
</evidence>
<dbReference type="KEGG" id="ssyi:EKG83_28515"/>
<sequence>MSAVVREVRCLVHSGLVGGRRCPGSATSRGPGRAGPGRRAGGRGGRGCRRPRWCRRGCGRGLRVEGPPGSGRGRCRSRPAPRRPGPPG</sequence>
<protein>
    <submittedName>
        <fullName evidence="2">Uncharacterized protein</fullName>
    </submittedName>
</protein>
<gene>
    <name evidence="2" type="ORF">EKG83_28515</name>
</gene>
<feature type="compositionally biased region" description="Gly residues" evidence="1">
    <location>
        <begin position="32"/>
        <end position="45"/>
    </location>
</feature>
<keyword evidence="3" id="KW-1185">Reference proteome</keyword>
<evidence type="ECO:0000256" key="1">
    <source>
        <dbReference type="SAM" id="MobiDB-lite"/>
    </source>
</evidence>